<dbReference type="Proteomes" id="UP000241769">
    <property type="component" value="Unassembled WGS sequence"/>
</dbReference>
<protein>
    <submittedName>
        <fullName evidence="2">Uncharacterized protein</fullName>
    </submittedName>
</protein>
<evidence type="ECO:0000313" key="2">
    <source>
        <dbReference type="EMBL" id="PRP75812.1"/>
    </source>
</evidence>
<dbReference type="EMBL" id="MDYQ01000362">
    <property type="protein sequence ID" value="PRP75812.1"/>
    <property type="molecule type" value="Genomic_DNA"/>
</dbReference>
<dbReference type="InParanoid" id="A0A2P6MVS6"/>
<feature type="compositionally biased region" description="Polar residues" evidence="1">
    <location>
        <begin position="22"/>
        <end position="60"/>
    </location>
</feature>
<evidence type="ECO:0000256" key="1">
    <source>
        <dbReference type="SAM" id="MobiDB-lite"/>
    </source>
</evidence>
<proteinExistence type="predicted"/>
<comment type="caution">
    <text evidence="2">The sequence shown here is derived from an EMBL/GenBank/DDBJ whole genome shotgun (WGS) entry which is preliminary data.</text>
</comment>
<reference evidence="2 3" key="1">
    <citation type="journal article" date="2018" name="Genome Biol. Evol.">
        <title>Multiple Roots of Fruiting Body Formation in Amoebozoa.</title>
        <authorList>
            <person name="Hillmann F."/>
            <person name="Forbes G."/>
            <person name="Novohradska S."/>
            <person name="Ferling I."/>
            <person name="Riege K."/>
            <person name="Groth M."/>
            <person name="Westermann M."/>
            <person name="Marz M."/>
            <person name="Spaller T."/>
            <person name="Winckler T."/>
            <person name="Schaap P."/>
            <person name="Glockner G."/>
        </authorList>
    </citation>
    <scope>NUCLEOTIDE SEQUENCE [LARGE SCALE GENOMIC DNA]</scope>
    <source>
        <strain evidence="2 3">Jena</strain>
    </source>
</reference>
<sequence>MNDLQSPIPTRPPVAKEETKDITTLSKPKPLINSQNNNNCVTPSTRATFTTPSKLQTRPPTHNRHLRNTKYPYHNQTILTPLIFKRIYHQWILDASRWARQHSPITSYSVSNNILVETLYQEDEWSSALTRPQSGLFEALLYSLDG</sequence>
<name>A0A2P6MVS6_9EUKA</name>
<dbReference type="AlphaFoldDB" id="A0A2P6MVS6"/>
<evidence type="ECO:0000313" key="3">
    <source>
        <dbReference type="Proteomes" id="UP000241769"/>
    </source>
</evidence>
<accession>A0A2P6MVS6</accession>
<gene>
    <name evidence="2" type="ORF">PROFUN_08806</name>
</gene>
<keyword evidence="3" id="KW-1185">Reference proteome</keyword>
<organism evidence="2 3">
    <name type="scientific">Planoprotostelium fungivorum</name>
    <dbReference type="NCBI Taxonomy" id="1890364"/>
    <lineage>
        <taxon>Eukaryota</taxon>
        <taxon>Amoebozoa</taxon>
        <taxon>Evosea</taxon>
        <taxon>Variosea</taxon>
        <taxon>Cavosteliida</taxon>
        <taxon>Cavosteliaceae</taxon>
        <taxon>Planoprotostelium</taxon>
    </lineage>
</organism>
<feature type="region of interest" description="Disordered" evidence="1">
    <location>
        <begin position="1"/>
        <end position="63"/>
    </location>
</feature>